<protein>
    <submittedName>
        <fullName evidence="1">Uncharacterized protein</fullName>
    </submittedName>
</protein>
<gene>
    <name evidence="1" type="ORF">RRG08_042936</name>
</gene>
<evidence type="ECO:0000313" key="1">
    <source>
        <dbReference type="EMBL" id="KAK3794122.1"/>
    </source>
</evidence>
<dbReference type="Proteomes" id="UP001283361">
    <property type="component" value="Unassembled WGS sequence"/>
</dbReference>
<accession>A0AAE1AUD4</accession>
<name>A0AAE1AUD4_9GAST</name>
<proteinExistence type="predicted"/>
<dbReference type="AlphaFoldDB" id="A0AAE1AUD4"/>
<reference evidence="1" key="1">
    <citation type="journal article" date="2023" name="G3 (Bethesda)">
        <title>A reference genome for the long-term kleptoplast-retaining sea slug Elysia crispata morphotype clarki.</title>
        <authorList>
            <person name="Eastman K.E."/>
            <person name="Pendleton A.L."/>
            <person name="Shaikh M.A."/>
            <person name="Suttiyut T."/>
            <person name="Ogas R."/>
            <person name="Tomko P."/>
            <person name="Gavelis G."/>
            <person name="Widhalm J.R."/>
            <person name="Wisecaver J.H."/>
        </authorList>
    </citation>
    <scope>NUCLEOTIDE SEQUENCE</scope>
    <source>
        <strain evidence="1">ECLA1</strain>
    </source>
</reference>
<evidence type="ECO:0000313" key="2">
    <source>
        <dbReference type="Proteomes" id="UP001283361"/>
    </source>
</evidence>
<dbReference type="EMBL" id="JAWDGP010001143">
    <property type="protein sequence ID" value="KAK3794122.1"/>
    <property type="molecule type" value="Genomic_DNA"/>
</dbReference>
<organism evidence="1 2">
    <name type="scientific">Elysia crispata</name>
    <name type="common">lettuce slug</name>
    <dbReference type="NCBI Taxonomy" id="231223"/>
    <lineage>
        <taxon>Eukaryota</taxon>
        <taxon>Metazoa</taxon>
        <taxon>Spiralia</taxon>
        <taxon>Lophotrochozoa</taxon>
        <taxon>Mollusca</taxon>
        <taxon>Gastropoda</taxon>
        <taxon>Heterobranchia</taxon>
        <taxon>Euthyneura</taxon>
        <taxon>Panpulmonata</taxon>
        <taxon>Sacoglossa</taxon>
        <taxon>Placobranchoidea</taxon>
        <taxon>Plakobranchidae</taxon>
        <taxon>Elysia</taxon>
    </lineage>
</organism>
<comment type="caution">
    <text evidence="1">The sequence shown here is derived from an EMBL/GenBank/DDBJ whole genome shotgun (WGS) entry which is preliminary data.</text>
</comment>
<sequence length="120" mass="14368">METSTAFFIFQKINDSGNVRPQERTRWLFFEKVFNNFGIFRPFTVAMEGRELWKWVVETTSKRMSVYCKQIHRLNQTCYSVARMSSLYLYSFSCLIVSSSSTLTWRHMKSPMLRPRRAKK</sequence>
<keyword evidence="2" id="KW-1185">Reference proteome</keyword>